<name>A0AB39W229_9FLAO</name>
<feature type="domain" description="Right handed beta helix" evidence="1">
    <location>
        <begin position="229"/>
        <end position="345"/>
    </location>
</feature>
<dbReference type="InterPro" id="IPR011050">
    <property type="entry name" value="Pectin_lyase_fold/virulence"/>
</dbReference>
<gene>
    <name evidence="2" type="ORF">AB3G34_00810</name>
</gene>
<dbReference type="PANTHER" id="PTHR36453:SF1">
    <property type="entry name" value="RIGHT HANDED BETA HELIX DOMAIN-CONTAINING PROTEIN"/>
    <property type="match status" value="1"/>
</dbReference>
<dbReference type="InterPro" id="IPR012334">
    <property type="entry name" value="Pectin_lyas_fold"/>
</dbReference>
<proteinExistence type="predicted"/>
<dbReference type="SMART" id="SM00710">
    <property type="entry name" value="PbH1"/>
    <property type="match status" value="9"/>
</dbReference>
<dbReference type="EMBL" id="CP165625">
    <property type="protein sequence ID" value="XDU95675.1"/>
    <property type="molecule type" value="Genomic_DNA"/>
</dbReference>
<dbReference type="Gene3D" id="2.160.20.10">
    <property type="entry name" value="Single-stranded right-handed beta-helix, Pectin lyase-like"/>
    <property type="match status" value="2"/>
</dbReference>
<evidence type="ECO:0000313" key="2">
    <source>
        <dbReference type="EMBL" id="XDU95675.1"/>
    </source>
</evidence>
<dbReference type="RefSeq" id="WP_369753141.1">
    <property type="nucleotide sequence ID" value="NZ_CP165625.1"/>
</dbReference>
<protein>
    <submittedName>
        <fullName evidence="2">Right-handed parallel beta-helix repeat-containing protein</fullName>
    </submittedName>
</protein>
<evidence type="ECO:0000259" key="1">
    <source>
        <dbReference type="Pfam" id="PF13229"/>
    </source>
</evidence>
<reference evidence="2" key="1">
    <citation type="submission" date="2024-07" db="EMBL/GenBank/DDBJ databases">
        <authorList>
            <person name="Biller S.J."/>
        </authorList>
    </citation>
    <scope>NUCLEOTIDE SEQUENCE</scope>
    <source>
        <strain evidence="2">WC2409</strain>
    </source>
</reference>
<dbReference type="InterPro" id="IPR039448">
    <property type="entry name" value="Beta_helix"/>
</dbReference>
<sequence>MGKFFLFFLFFIHYNIWSKAYYVSNSGSDVNSGISQLASWNSILKINSFKFSEGDRILFHRGDVFFGTLKLQSNNISIDSYGEGNKPIFSGEEILNNKWVKLSNDIWQYTFITEKPQNINGLVRDDKLLPISRMPNKETGSGYFFMDSVGGNSSFSSKQLQGLGDLSGFEVVIRAERFRMVRTKILNSRGNIITINGTQSIKKLNKGFGFFIVNTKDAIDKQGEWCYNSSKGILLLKDKNNPNVNRIKYIKNYYNIEISGCSGIILKNLELKHTAKSAVNISNSNNILVENIEVSNIVGNGISLYNVVNSKINNCKLYNIAWTGIFADKTNNNLQISNNNIYDIGDESYAKSKVFIGIDCNASFSKIENNTIKNTGYSGIISAGINNLIRYNIIDSTCISLNDSGGIYLNNNINDVGGTIIESNFISNTIGELQGAPSSRNLANGIYIDVGSHNVIVKNNTIFDINGSGLFINYTAGNNLIYKNIVSNCGLSEFYIAGHPSSSPKLTIDSNVFISSKNASSSHKMFNSEYTKKYTASDIGVFKHNYFVSSSTANQINISFFSKDKNKNIFTMAEWITSLNHSSSSDNNFFVNTNNSILISNPSDTIKLVKIGNGKYTSINGDVFSKEIKLDAFQSEVLFIKNHK</sequence>
<feature type="domain" description="Right handed beta helix" evidence="1">
    <location>
        <begin position="357"/>
        <end position="519"/>
    </location>
</feature>
<dbReference type="InterPro" id="IPR006626">
    <property type="entry name" value="PbH1"/>
</dbReference>
<dbReference type="AlphaFoldDB" id="A0AB39W229"/>
<organism evidence="2">
    <name type="scientific">Flavobacterium sp. WC2409</name>
    <dbReference type="NCBI Taxonomy" id="3234139"/>
    <lineage>
        <taxon>Bacteria</taxon>
        <taxon>Pseudomonadati</taxon>
        <taxon>Bacteroidota</taxon>
        <taxon>Flavobacteriia</taxon>
        <taxon>Flavobacteriales</taxon>
        <taxon>Flavobacteriaceae</taxon>
        <taxon>Flavobacterium</taxon>
    </lineage>
</organism>
<dbReference type="PANTHER" id="PTHR36453">
    <property type="entry name" value="SECRETED PROTEIN-RELATED"/>
    <property type="match status" value="1"/>
</dbReference>
<dbReference type="Pfam" id="PF13229">
    <property type="entry name" value="Beta_helix"/>
    <property type="match status" value="2"/>
</dbReference>
<dbReference type="SUPFAM" id="SSF51126">
    <property type="entry name" value="Pectin lyase-like"/>
    <property type="match status" value="2"/>
</dbReference>
<accession>A0AB39W229</accession>